<dbReference type="InterPro" id="IPR058240">
    <property type="entry name" value="rSAM_sf"/>
</dbReference>
<dbReference type="GO" id="GO:0003824">
    <property type="term" value="F:catalytic activity"/>
    <property type="evidence" value="ECO:0007669"/>
    <property type="project" value="InterPro"/>
</dbReference>
<dbReference type="Pfam" id="PF04055">
    <property type="entry name" value="Radical_SAM"/>
    <property type="match status" value="1"/>
</dbReference>
<dbReference type="HOGENOM" id="CLU_011543_3_2_0"/>
<keyword evidence="3" id="KW-1185">Reference proteome</keyword>
<sequence>MTIDIRNHLLSVEKPAQYLGNEINSVHKKEFDAHMCLFFPDIYEVGMSNVGIRILYDIMNKVNGFYLERGFSPMGDMEEVMRKEKIPMFSLESKTPLSEFDLIGFSFSYEVSYTNALNALDLAGIPFHREERTEKHPLIMAGGTCMMNPAPMEKFVDFMVIGDGEDTMVEIAKIFAGNPDKSKKEKLQMLDGLEGVYIPEIHKGKKKIKRAIVRDLNKTEFYDKQIVPYMLIVHDRAAVEIQRGCTRGCRFCQAGMVYRPVRERTLENNMKLIEKTLEATGYSEVSLSSLSSSDYSKIGDLLGNIQGKYGENNVGIGLPSLRMNPYSVKVAEQITSGKKTGFTFAPEAGSQRLRDVINKGVTEKEILETAEAAVKAGWDTLKFYFMIGLPFETDEDVKGIYDLVYKVVQKCRVHSKRLSITVSVSNFVPKPHTPFQWSRQMNFEEMDRKHTLLRELFHRARFMNIKIHSKAKSYLEGFLSRGDEKIGDLVELAWKKGAKLDDYRHNFSIWKEAMDELGLDEENYLGERDLEKELPWDIMDMGFTKKYLLEELENAEKEALTSDCRNNCNDCGIKTRIAECGNMVADKL</sequence>
<protein>
    <submittedName>
        <fullName evidence="2">Radical SAM domain protein</fullName>
    </submittedName>
</protein>
<dbReference type="KEGG" id="ipo:Ilyop_1549"/>
<dbReference type="Gene3D" id="3.30.750.210">
    <property type="match status" value="1"/>
</dbReference>
<dbReference type="EMBL" id="CP002281">
    <property type="protein sequence ID" value="ADO83328.1"/>
    <property type="molecule type" value="Genomic_DNA"/>
</dbReference>
<dbReference type="Proteomes" id="UP000006875">
    <property type="component" value="Chromosome"/>
</dbReference>
<organism evidence="2 3">
    <name type="scientific">Ilyobacter polytropus (strain ATCC 51220 / DSM 2926 / LMG 16218 / CuHBu1)</name>
    <dbReference type="NCBI Taxonomy" id="572544"/>
    <lineage>
        <taxon>Bacteria</taxon>
        <taxon>Fusobacteriati</taxon>
        <taxon>Fusobacteriota</taxon>
        <taxon>Fusobacteriia</taxon>
        <taxon>Fusobacteriales</taxon>
        <taxon>Fusobacteriaceae</taxon>
        <taxon>Ilyobacter</taxon>
    </lineage>
</organism>
<dbReference type="PANTHER" id="PTHR42731:SF1">
    <property type="entry name" value="RADICAL SAM DOMAIN PROTEIN"/>
    <property type="match status" value="1"/>
</dbReference>
<feature type="domain" description="Radical SAM core" evidence="1">
    <location>
        <begin position="231"/>
        <end position="466"/>
    </location>
</feature>
<dbReference type="PROSITE" id="PS51918">
    <property type="entry name" value="RADICAL_SAM"/>
    <property type="match status" value="1"/>
</dbReference>
<dbReference type="InterPro" id="IPR023862">
    <property type="entry name" value="CHP03960_rSAM"/>
</dbReference>
<dbReference type="STRING" id="572544.Ilyop_1549"/>
<accession>E3H8R4</accession>
<dbReference type="InterPro" id="IPR006638">
    <property type="entry name" value="Elp3/MiaA/NifB-like_rSAM"/>
</dbReference>
<dbReference type="NCBIfam" id="TIGR03960">
    <property type="entry name" value="rSAM_fuse_unch"/>
    <property type="match status" value="1"/>
</dbReference>
<dbReference type="InterPro" id="IPR007197">
    <property type="entry name" value="rSAM"/>
</dbReference>
<dbReference type="InterPro" id="IPR045784">
    <property type="entry name" value="Radical_SAM_N2"/>
</dbReference>
<name>E3H8R4_ILYPC</name>
<dbReference type="SUPFAM" id="SSF102114">
    <property type="entry name" value="Radical SAM enzymes"/>
    <property type="match status" value="1"/>
</dbReference>
<dbReference type="GO" id="GO:0051536">
    <property type="term" value="F:iron-sulfur cluster binding"/>
    <property type="evidence" value="ECO:0007669"/>
    <property type="project" value="InterPro"/>
</dbReference>
<dbReference type="Pfam" id="PF19864">
    <property type="entry name" value="Radical_SAM_N2"/>
    <property type="match status" value="1"/>
</dbReference>
<evidence type="ECO:0000313" key="2">
    <source>
        <dbReference type="EMBL" id="ADO83328.1"/>
    </source>
</evidence>
<dbReference type="Gene3D" id="3.30.750.200">
    <property type="match status" value="1"/>
</dbReference>
<reference evidence="2 3" key="1">
    <citation type="journal article" date="2010" name="Stand. Genomic Sci.">
        <title>Complete genome sequence of Ilyobacter polytropus type strain (CuHbu1).</title>
        <authorList>
            <person name="Sikorski J."/>
            <person name="Chertkov O."/>
            <person name="Lapidus A."/>
            <person name="Nolan M."/>
            <person name="Lucas S."/>
            <person name="Del Rio T.G."/>
            <person name="Tice H."/>
            <person name="Cheng J.F."/>
            <person name="Tapia R."/>
            <person name="Han C."/>
            <person name="Goodwin L."/>
            <person name="Pitluck S."/>
            <person name="Liolios K."/>
            <person name="Ivanova N."/>
            <person name="Mavromatis K."/>
            <person name="Mikhailova N."/>
            <person name="Pati A."/>
            <person name="Chen A."/>
            <person name="Palaniappan K."/>
            <person name="Land M."/>
            <person name="Hauser L."/>
            <person name="Chang Y.J."/>
            <person name="Jeffries C.D."/>
            <person name="Brambilla E."/>
            <person name="Yasawong M."/>
            <person name="Rohde M."/>
            <person name="Pukall R."/>
            <person name="Spring S."/>
            <person name="Goker M."/>
            <person name="Woyke T."/>
            <person name="Bristow J."/>
            <person name="Eisen J.A."/>
            <person name="Markowitz V."/>
            <person name="Hugenholtz P."/>
            <person name="Kyrpides N.C."/>
            <person name="Klenk H.P."/>
        </authorList>
    </citation>
    <scope>NUCLEOTIDE SEQUENCE [LARGE SCALE GENOMIC DNA]</scope>
    <source>
        <strain evidence="3">ATCC 51220 / DSM 2926 / LMG 16218 / CuHBu1</strain>
    </source>
</reference>
<dbReference type="RefSeq" id="WP_013387995.1">
    <property type="nucleotide sequence ID" value="NC_014632.1"/>
</dbReference>
<evidence type="ECO:0000313" key="3">
    <source>
        <dbReference type="Proteomes" id="UP000006875"/>
    </source>
</evidence>
<gene>
    <name evidence="2" type="ordered locus">Ilyop_1549</name>
</gene>
<dbReference type="SFLD" id="SFLDG01082">
    <property type="entry name" value="B12-binding_domain_containing"/>
    <property type="match status" value="1"/>
</dbReference>
<dbReference type="eggNOG" id="COG1032">
    <property type="taxonomic scope" value="Bacteria"/>
</dbReference>
<dbReference type="AlphaFoldDB" id="E3H8R4"/>
<evidence type="ECO:0000259" key="1">
    <source>
        <dbReference type="PROSITE" id="PS51918"/>
    </source>
</evidence>
<dbReference type="CDD" id="cd01335">
    <property type="entry name" value="Radical_SAM"/>
    <property type="match status" value="1"/>
</dbReference>
<dbReference type="PANTHER" id="PTHR42731">
    <property type="entry name" value="SLL1084 PROTEIN"/>
    <property type="match status" value="1"/>
</dbReference>
<dbReference type="OrthoDB" id="9806827at2"/>
<dbReference type="SMART" id="SM00729">
    <property type="entry name" value="Elp3"/>
    <property type="match status" value="1"/>
</dbReference>
<dbReference type="SFLD" id="SFLDS00029">
    <property type="entry name" value="Radical_SAM"/>
    <property type="match status" value="1"/>
</dbReference>
<proteinExistence type="predicted"/>